<evidence type="ECO:0000259" key="1">
    <source>
        <dbReference type="Pfam" id="PF01827"/>
    </source>
</evidence>
<protein>
    <recommendedName>
        <fullName evidence="1">DUF38 domain-containing protein</fullName>
    </recommendedName>
</protein>
<feature type="domain" description="DUF38" evidence="1">
    <location>
        <begin position="405"/>
        <end position="563"/>
    </location>
</feature>
<dbReference type="Proteomes" id="UP000230233">
    <property type="component" value="Chromosome V"/>
</dbReference>
<dbReference type="InterPro" id="IPR002900">
    <property type="entry name" value="DUF38/FTH_CAE_spp"/>
</dbReference>
<proteinExistence type="predicted"/>
<evidence type="ECO:0000313" key="2">
    <source>
        <dbReference type="EMBL" id="PIC23463.1"/>
    </source>
</evidence>
<dbReference type="GO" id="GO:0045087">
    <property type="term" value="P:innate immune response"/>
    <property type="evidence" value="ECO:0007669"/>
    <property type="project" value="TreeGrafter"/>
</dbReference>
<organism evidence="2 3">
    <name type="scientific">Caenorhabditis nigoni</name>
    <dbReference type="NCBI Taxonomy" id="1611254"/>
    <lineage>
        <taxon>Eukaryota</taxon>
        <taxon>Metazoa</taxon>
        <taxon>Ecdysozoa</taxon>
        <taxon>Nematoda</taxon>
        <taxon>Chromadorea</taxon>
        <taxon>Rhabditida</taxon>
        <taxon>Rhabditina</taxon>
        <taxon>Rhabditomorpha</taxon>
        <taxon>Rhabditoidea</taxon>
        <taxon>Rhabditidae</taxon>
        <taxon>Peloderinae</taxon>
        <taxon>Caenorhabditis</taxon>
    </lineage>
</organism>
<keyword evidence="3" id="KW-1185">Reference proteome</keyword>
<dbReference type="AlphaFoldDB" id="A0A2G5T8E8"/>
<sequence length="636" mass="74100">MPFAYDWFAEEQKAHIVELLLHAVDDKIFFLLAGKGIDHEIKYERNGRFTLVKCQQNELLVPQHFSDVFREDFKAVMMNQKICLNLFHIYSEVSSAANNFLGIEDILKTRTAALPVTEILFSQITVSQGMSMIPYLNSFELCKLDFFFPLEPVSFEEFSNGFRNLKEGYRFLLSVAVKTIGKHDLMEINELSSISAIRQSLIIHSEFLRDQDECSSILSNKFDLEKDLRWYITFKTPILMKTPIKDETPIITGVNENAAQSVLENPLPMEIILKQLECFDIQRLRKVNRRIRECIDTVLPDPHIEKYDIKFNLSGDWNQINARVGVESGDFKKIIYSAKETGSKSCVNGQHFPAQNCEDLCINDFEATLRHQKSCIEELSIGYEYFKNNPHMFEKFVEVRYKELSKKIGEVLKRREQPLKTRTFSMRCGSQMEVMEILPTIDKDSLKIIELMWPFEHEPMISVNNESEFLAKETKGFITFLSQILGLIFEVDQLSQTDQWKNAEELISEYLIISTPIQKMNILHFANLNILVETFSSQDVDYLRTNLLKSTTLQKFKISFRGSTIDGSLNTLLGEPYRTVSDAKKVWFFRCRNTDYYIHIILDMRERIKPKMVIFTRVAKEDTPFFELPMNRLVIN</sequence>
<evidence type="ECO:0000313" key="3">
    <source>
        <dbReference type="Proteomes" id="UP000230233"/>
    </source>
</evidence>
<dbReference type="EMBL" id="PDUG01000005">
    <property type="protein sequence ID" value="PIC23463.1"/>
    <property type="molecule type" value="Genomic_DNA"/>
</dbReference>
<dbReference type="PANTHER" id="PTHR23015">
    <property type="entry name" value="UNCHARACTERIZED C.ELEGANS PROTEIN"/>
    <property type="match status" value="1"/>
</dbReference>
<dbReference type="PANTHER" id="PTHR23015:SF25">
    <property type="entry name" value="DUF38 DOMAIN-CONTAINING PROTEIN-RELATED"/>
    <property type="match status" value="1"/>
</dbReference>
<gene>
    <name evidence="2" type="primary">Cnig_chr_V.g17158</name>
    <name evidence="2" type="ORF">B9Z55_017158</name>
</gene>
<name>A0A2G5T8E8_9PELO</name>
<reference evidence="3" key="1">
    <citation type="submission" date="2017-10" db="EMBL/GenBank/DDBJ databases">
        <title>Rapid genome shrinkage in a self-fertile nematode reveals novel sperm competition proteins.</title>
        <authorList>
            <person name="Yin D."/>
            <person name="Schwarz E.M."/>
            <person name="Thomas C.G."/>
            <person name="Felde R.L."/>
            <person name="Korf I.F."/>
            <person name="Cutter A.D."/>
            <person name="Schartner C.M."/>
            <person name="Ralston E.J."/>
            <person name="Meyer B.J."/>
            <person name="Haag E.S."/>
        </authorList>
    </citation>
    <scope>NUCLEOTIDE SEQUENCE [LARGE SCALE GENOMIC DNA]</scope>
    <source>
        <strain evidence="3">JU1422</strain>
    </source>
</reference>
<dbReference type="Pfam" id="PF01827">
    <property type="entry name" value="FTH"/>
    <property type="match status" value="1"/>
</dbReference>
<comment type="caution">
    <text evidence="2">The sequence shown here is derived from an EMBL/GenBank/DDBJ whole genome shotgun (WGS) entry which is preliminary data.</text>
</comment>
<accession>A0A2G5T8E8</accession>
<dbReference type="InterPro" id="IPR040161">
    <property type="entry name" value="FB224"/>
</dbReference>